<evidence type="ECO:0000313" key="3">
    <source>
        <dbReference type="EMBL" id="CAE0444917.1"/>
    </source>
</evidence>
<evidence type="ECO:0000313" key="4">
    <source>
        <dbReference type="EMBL" id="CAE0444918.1"/>
    </source>
</evidence>
<dbReference type="AlphaFoldDB" id="A0A6S8F2N4"/>
<feature type="domain" description="(S)-ureidoglycine aminohydrolase cupin" evidence="2">
    <location>
        <begin position="39"/>
        <end position="100"/>
    </location>
</feature>
<evidence type="ECO:0000259" key="2">
    <source>
        <dbReference type="Pfam" id="PF05899"/>
    </source>
</evidence>
<dbReference type="EMBL" id="HBIN01019612">
    <property type="protein sequence ID" value="CAE0444917.1"/>
    <property type="molecule type" value="Transcribed_RNA"/>
</dbReference>
<proteinExistence type="predicted"/>
<accession>A0A6S8F2N4</accession>
<gene>
    <name evidence="3" type="ORF">ASTO00021_LOCUS14956</name>
    <name evidence="4" type="ORF">ASTO00021_LOCUS14957</name>
</gene>
<dbReference type="Gene3D" id="2.60.120.10">
    <property type="entry name" value="Jelly Rolls"/>
    <property type="match status" value="1"/>
</dbReference>
<dbReference type="EMBL" id="HBIN01019613">
    <property type="protein sequence ID" value="CAE0444918.1"/>
    <property type="molecule type" value="Transcribed_RNA"/>
</dbReference>
<sequence length="193" mass="21774">MDKLCVVVAAGDVSAEIKADSKSWKVWKSKTHPQEPEGSGKFHFDYSNNHEERVVVLKGQAALTPDDGSPEVTIKKGDYVIFKQGFKCNWHVTKEMEKSYCYFDENGEVCEPIACDICGGNCWKESYFLPKTEEDICVPCFKAKGGRKGKFFHGKSPEYQQKGEPADENTDLNGKRAKEQQDDPAESHKRVKN</sequence>
<evidence type="ECO:0000256" key="1">
    <source>
        <dbReference type="SAM" id="MobiDB-lite"/>
    </source>
</evidence>
<dbReference type="InterPro" id="IPR014710">
    <property type="entry name" value="RmlC-like_jellyroll"/>
</dbReference>
<dbReference type="Pfam" id="PF05899">
    <property type="entry name" value="Cupin_3"/>
    <property type="match status" value="1"/>
</dbReference>
<dbReference type="SUPFAM" id="SSF51182">
    <property type="entry name" value="RmlC-like cupins"/>
    <property type="match status" value="1"/>
</dbReference>
<feature type="region of interest" description="Disordered" evidence="1">
    <location>
        <begin position="147"/>
        <end position="193"/>
    </location>
</feature>
<reference evidence="3" key="1">
    <citation type="submission" date="2021-01" db="EMBL/GenBank/DDBJ databases">
        <authorList>
            <person name="Corre E."/>
            <person name="Pelletier E."/>
            <person name="Niang G."/>
            <person name="Scheremetjew M."/>
            <person name="Finn R."/>
            <person name="Kale V."/>
            <person name="Holt S."/>
            <person name="Cochrane G."/>
            <person name="Meng A."/>
            <person name="Brown T."/>
            <person name="Cohen L."/>
        </authorList>
    </citation>
    <scope>NUCLEOTIDE SEQUENCE</scope>
    <source>
        <strain evidence="3">GSBS06</strain>
    </source>
</reference>
<dbReference type="InterPro" id="IPR008579">
    <property type="entry name" value="UGlyAH_Cupin_dom"/>
</dbReference>
<feature type="compositionally biased region" description="Basic and acidic residues" evidence="1">
    <location>
        <begin position="173"/>
        <end position="193"/>
    </location>
</feature>
<protein>
    <recommendedName>
        <fullName evidence="2">(S)-ureidoglycine aminohydrolase cupin domain-containing protein</fullName>
    </recommendedName>
</protein>
<organism evidence="3">
    <name type="scientific">Aplanochytrium stocchinoi</name>
    <dbReference type="NCBI Taxonomy" id="215587"/>
    <lineage>
        <taxon>Eukaryota</taxon>
        <taxon>Sar</taxon>
        <taxon>Stramenopiles</taxon>
        <taxon>Bigyra</taxon>
        <taxon>Labyrinthulomycetes</taxon>
        <taxon>Thraustochytrida</taxon>
        <taxon>Thraustochytriidae</taxon>
        <taxon>Aplanochytrium</taxon>
    </lineage>
</organism>
<name>A0A6S8F2N4_9STRA</name>
<dbReference type="InterPro" id="IPR011051">
    <property type="entry name" value="RmlC_Cupin_sf"/>
</dbReference>